<dbReference type="GO" id="GO:0006952">
    <property type="term" value="P:defense response"/>
    <property type="evidence" value="ECO:0007669"/>
    <property type="project" value="UniProtKB-KW"/>
</dbReference>
<evidence type="ECO:0000256" key="8">
    <source>
        <dbReference type="SAM" id="MobiDB-lite"/>
    </source>
</evidence>
<dbReference type="GO" id="GO:0016020">
    <property type="term" value="C:membrane"/>
    <property type="evidence" value="ECO:0007669"/>
    <property type="project" value="UniProtKB-SubCell"/>
</dbReference>
<dbReference type="Pfam" id="PF03094">
    <property type="entry name" value="Mlo"/>
    <property type="match status" value="2"/>
</dbReference>
<feature type="transmembrane region" description="Helical" evidence="9">
    <location>
        <begin position="16"/>
        <end position="36"/>
    </location>
</feature>
<name>A0A7J0DP18_9ERIC</name>
<protein>
    <submittedName>
        <fullName evidence="10">Seven transmembrane MLO family protein</fullName>
    </submittedName>
</protein>
<comment type="caution">
    <text evidence="10">The sequence shown here is derived from an EMBL/GenBank/DDBJ whole genome shotgun (WGS) entry which is preliminary data.</text>
</comment>
<dbReference type="PANTHER" id="PTHR31942:SF49">
    <property type="entry name" value="MLO-LIKE PROTEIN 8"/>
    <property type="match status" value="1"/>
</dbReference>
<dbReference type="PANTHER" id="PTHR31942">
    <property type="entry name" value="MLO-LIKE PROTEIN 1"/>
    <property type="match status" value="1"/>
</dbReference>
<keyword evidence="3 9" id="KW-0812">Transmembrane</keyword>
<evidence type="ECO:0000256" key="1">
    <source>
        <dbReference type="ARBA" id="ARBA00004141"/>
    </source>
</evidence>
<evidence type="ECO:0000313" key="11">
    <source>
        <dbReference type="Proteomes" id="UP000585474"/>
    </source>
</evidence>
<sequence length="292" mass="32577">MSGYGTTRELDQTPTWAVAGVCLIIIVISIALEMLLHKLGEWFTERHKKALFEALEKVKDELMILGFISLILTFSQYYIAEICIPENVANTMLPCPLRKDKTSTTGRRLLWYEHRVLAAGSYSLKCKKGCFFRQFFKSYSFSLRSCFHDNFGLVIAKTAIGFGVLFFCSYVTLPLYALIAQMGSHMKRSIFDEQTAKALKNWQMAAKKRHEKGGKSPTHHGGSSPGGTFHQFQTPGHSARSSYEDQDPSNRGAIPSSHPPGSTATLVVKVDNSESETTVLRSGEESFAFVKP</sequence>
<evidence type="ECO:0000256" key="3">
    <source>
        <dbReference type="ARBA" id="ARBA00022692"/>
    </source>
</evidence>
<feature type="compositionally biased region" description="Low complexity" evidence="8">
    <location>
        <begin position="215"/>
        <end position="228"/>
    </location>
</feature>
<gene>
    <name evidence="10" type="ORF">Acr_00g0062810</name>
</gene>
<reference evidence="11" key="1">
    <citation type="submission" date="2019-07" db="EMBL/GenBank/DDBJ databases">
        <title>De Novo Assembly of kiwifruit Actinidia rufa.</title>
        <authorList>
            <person name="Sugita-Konishi S."/>
            <person name="Sato K."/>
            <person name="Mori E."/>
            <person name="Abe Y."/>
            <person name="Kisaki G."/>
            <person name="Hamano K."/>
            <person name="Suezawa K."/>
            <person name="Otani M."/>
            <person name="Fukuda T."/>
            <person name="Manabe T."/>
            <person name="Gomi K."/>
            <person name="Tabuchi M."/>
            <person name="Akimitsu K."/>
            <person name="Kataoka I."/>
        </authorList>
    </citation>
    <scope>NUCLEOTIDE SEQUENCE [LARGE SCALE GENOMIC DNA]</scope>
    <source>
        <strain evidence="11">cv. Fuchu</strain>
    </source>
</reference>
<feature type="compositionally biased region" description="Polar residues" evidence="8">
    <location>
        <begin position="230"/>
        <end position="241"/>
    </location>
</feature>
<dbReference type="OrthoDB" id="1388414at2759"/>
<evidence type="ECO:0000256" key="9">
    <source>
        <dbReference type="SAM" id="Phobius"/>
    </source>
</evidence>
<keyword evidence="6 9" id="KW-0472">Membrane</keyword>
<accession>A0A7J0DP18</accession>
<proteinExistence type="inferred from homology"/>
<evidence type="ECO:0000313" key="10">
    <source>
        <dbReference type="EMBL" id="GFS39410.1"/>
    </source>
</evidence>
<keyword evidence="11" id="KW-1185">Reference proteome</keyword>
<evidence type="ECO:0000256" key="6">
    <source>
        <dbReference type="ARBA" id="ARBA00023136"/>
    </source>
</evidence>
<evidence type="ECO:0000256" key="7">
    <source>
        <dbReference type="ARBA" id="ARBA00023265"/>
    </source>
</evidence>
<keyword evidence="7" id="KW-0568">Pathogenesis-related protein</keyword>
<evidence type="ECO:0000256" key="5">
    <source>
        <dbReference type="ARBA" id="ARBA00022989"/>
    </source>
</evidence>
<organism evidence="10 11">
    <name type="scientific">Actinidia rufa</name>
    <dbReference type="NCBI Taxonomy" id="165716"/>
    <lineage>
        <taxon>Eukaryota</taxon>
        <taxon>Viridiplantae</taxon>
        <taxon>Streptophyta</taxon>
        <taxon>Embryophyta</taxon>
        <taxon>Tracheophyta</taxon>
        <taxon>Spermatophyta</taxon>
        <taxon>Magnoliopsida</taxon>
        <taxon>eudicotyledons</taxon>
        <taxon>Gunneridae</taxon>
        <taxon>Pentapetalae</taxon>
        <taxon>asterids</taxon>
        <taxon>Ericales</taxon>
        <taxon>Actinidiaceae</taxon>
        <taxon>Actinidia</taxon>
    </lineage>
</organism>
<dbReference type="AlphaFoldDB" id="A0A7J0DP18"/>
<comment type="subcellular location">
    <subcellularLocation>
        <location evidence="1">Membrane</location>
        <topology evidence="1">Multi-pass membrane protein</topology>
    </subcellularLocation>
</comment>
<feature type="region of interest" description="Disordered" evidence="8">
    <location>
        <begin position="204"/>
        <end position="292"/>
    </location>
</feature>
<dbReference type="Proteomes" id="UP000585474">
    <property type="component" value="Unassembled WGS sequence"/>
</dbReference>
<keyword evidence="5 9" id="KW-1133">Transmembrane helix</keyword>
<dbReference type="InterPro" id="IPR004326">
    <property type="entry name" value="Mlo"/>
</dbReference>
<comment type="similarity">
    <text evidence="2">Belongs to the MLO family.</text>
</comment>
<feature type="transmembrane region" description="Helical" evidence="9">
    <location>
        <begin position="159"/>
        <end position="179"/>
    </location>
</feature>
<keyword evidence="4" id="KW-0611">Plant defense</keyword>
<evidence type="ECO:0000256" key="4">
    <source>
        <dbReference type="ARBA" id="ARBA00022821"/>
    </source>
</evidence>
<dbReference type="EMBL" id="BJWL01000333">
    <property type="protein sequence ID" value="GFS39410.1"/>
    <property type="molecule type" value="Genomic_DNA"/>
</dbReference>
<evidence type="ECO:0000256" key="2">
    <source>
        <dbReference type="ARBA" id="ARBA00006574"/>
    </source>
</evidence>
<feature type="transmembrane region" description="Helical" evidence="9">
    <location>
        <begin position="62"/>
        <end position="80"/>
    </location>
</feature>